<feature type="compositionally biased region" description="Low complexity" evidence="1">
    <location>
        <begin position="83"/>
        <end position="97"/>
    </location>
</feature>
<keyword evidence="3" id="KW-1185">Reference proteome</keyword>
<dbReference type="Gramene" id="PGSC0003DMT400085854">
    <property type="protein sequence ID" value="PGSC0003DMT400085854"/>
    <property type="gene ID" value="PGSC0003DMG400035425"/>
</dbReference>
<organism evidence="2 3">
    <name type="scientific">Solanum tuberosum</name>
    <name type="common">Potato</name>
    <dbReference type="NCBI Taxonomy" id="4113"/>
    <lineage>
        <taxon>Eukaryota</taxon>
        <taxon>Viridiplantae</taxon>
        <taxon>Streptophyta</taxon>
        <taxon>Embryophyta</taxon>
        <taxon>Tracheophyta</taxon>
        <taxon>Spermatophyta</taxon>
        <taxon>Magnoliopsida</taxon>
        <taxon>eudicotyledons</taxon>
        <taxon>Gunneridae</taxon>
        <taxon>Pentapetalae</taxon>
        <taxon>asterids</taxon>
        <taxon>lamiids</taxon>
        <taxon>Solanales</taxon>
        <taxon>Solanaceae</taxon>
        <taxon>Solanoideae</taxon>
        <taxon>Solaneae</taxon>
        <taxon>Solanum</taxon>
    </lineage>
</organism>
<dbReference type="AlphaFoldDB" id="M1DAE9"/>
<evidence type="ECO:0000256" key="1">
    <source>
        <dbReference type="SAM" id="MobiDB-lite"/>
    </source>
</evidence>
<sequence length="122" mass="13229">MPESLRKIFSEQPTTQSLDDLWRELPKGKSGKRKHRAGESCEEIPGDLSSEERRKEKKVRKASRKDAREKEALEQQQRDALLVGASGSGVPVSVSGSQPDPALVSESAPTDKGVNVDSTTGA</sequence>
<evidence type="ECO:0000313" key="3">
    <source>
        <dbReference type="Proteomes" id="UP000011115"/>
    </source>
</evidence>
<dbReference type="PaxDb" id="4113-PGSC0003DMT400085854"/>
<dbReference type="Proteomes" id="UP000011115">
    <property type="component" value="Unassembled WGS sequence"/>
</dbReference>
<accession>M1DAE9</accession>
<reference evidence="2" key="2">
    <citation type="submission" date="2015-06" db="UniProtKB">
        <authorList>
            <consortium name="EnsemblPlants"/>
        </authorList>
    </citation>
    <scope>IDENTIFICATION</scope>
    <source>
        <strain evidence="2">DM1-3 516 R44</strain>
    </source>
</reference>
<feature type="compositionally biased region" description="Basic and acidic residues" evidence="1">
    <location>
        <begin position="64"/>
        <end position="77"/>
    </location>
</feature>
<protein>
    <submittedName>
        <fullName evidence="2">Uncharacterized protein</fullName>
    </submittedName>
</protein>
<proteinExistence type="predicted"/>
<name>M1DAE9_SOLTU</name>
<feature type="region of interest" description="Disordered" evidence="1">
    <location>
        <begin position="1"/>
        <end position="122"/>
    </location>
</feature>
<evidence type="ECO:0000313" key="2">
    <source>
        <dbReference type="EnsemblPlants" id="PGSC0003DMT400085854"/>
    </source>
</evidence>
<dbReference type="HOGENOM" id="CLU_2101247_0_0_1"/>
<dbReference type="EnsemblPlants" id="PGSC0003DMT400085854">
    <property type="protein sequence ID" value="PGSC0003DMT400085854"/>
    <property type="gene ID" value="PGSC0003DMG400035425"/>
</dbReference>
<reference evidence="3" key="1">
    <citation type="journal article" date="2011" name="Nature">
        <title>Genome sequence and analysis of the tuber crop potato.</title>
        <authorList>
            <consortium name="The Potato Genome Sequencing Consortium"/>
        </authorList>
    </citation>
    <scope>NUCLEOTIDE SEQUENCE [LARGE SCALE GENOMIC DNA]</scope>
    <source>
        <strain evidence="3">cv. DM1-3 516 R44</strain>
    </source>
</reference>
<dbReference type="InParanoid" id="M1DAE9"/>